<dbReference type="InterPro" id="IPR005084">
    <property type="entry name" value="CBM6"/>
</dbReference>
<dbReference type="SMART" id="SM00635">
    <property type="entry name" value="BID_2"/>
    <property type="match status" value="2"/>
</dbReference>
<dbReference type="Pfam" id="PF02018">
    <property type="entry name" value="CBM_4_9"/>
    <property type="match status" value="2"/>
</dbReference>
<keyword evidence="1" id="KW-0378">Hydrolase</keyword>
<dbReference type="InterPro" id="IPR012334">
    <property type="entry name" value="Pectin_lyas_fold"/>
</dbReference>
<dbReference type="OrthoDB" id="976933at2"/>
<dbReference type="InterPro" id="IPR008979">
    <property type="entry name" value="Galactose-bd-like_sf"/>
</dbReference>
<evidence type="ECO:0000313" key="3">
    <source>
        <dbReference type="EMBL" id="OHX64655.1"/>
    </source>
</evidence>
<feature type="domain" description="CBM6" evidence="2">
    <location>
        <begin position="25"/>
        <end position="151"/>
    </location>
</feature>
<keyword evidence="4" id="KW-1185">Reference proteome</keyword>
<dbReference type="GO" id="GO:0030246">
    <property type="term" value="F:carbohydrate binding"/>
    <property type="evidence" value="ECO:0007669"/>
    <property type="project" value="InterPro"/>
</dbReference>
<dbReference type="STRING" id="915059.NH26_24100"/>
<dbReference type="InterPro" id="IPR006626">
    <property type="entry name" value="PbH1"/>
</dbReference>
<dbReference type="SMART" id="SM00710">
    <property type="entry name" value="PbH1"/>
    <property type="match status" value="8"/>
</dbReference>
<dbReference type="InterPro" id="IPR003305">
    <property type="entry name" value="CenC_carb-bd"/>
</dbReference>
<dbReference type="PROSITE" id="PS51175">
    <property type="entry name" value="CBM6"/>
    <property type="match status" value="1"/>
</dbReference>
<dbReference type="SUPFAM" id="SSF51126">
    <property type="entry name" value="Pectin lyase-like"/>
    <property type="match status" value="1"/>
</dbReference>
<dbReference type="RefSeq" id="WP_052431706.1">
    <property type="nucleotide sequence ID" value="NZ_JRYR02000002.1"/>
</dbReference>
<dbReference type="SUPFAM" id="SSF49785">
    <property type="entry name" value="Galactose-binding domain-like"/>
    <property type="match status" value="3"/>
</dbReference>
<dbReference type="SUPFAM" id="SSF49373">
    <property type="entry name" value="Invasin/intimin cell-adhesion fragments"/>
    <property type="match status" value="2"/>
</dbReference>
<dbReference type="Pfam" id="PF18962">
    <property type="entry name" value="Por_Secre_tail"/>
    <property type="match status" value="1"/>
</dbReference>
<evidence type="ECO:0000256" key="1">
    <source>
        <dbReference type="ARBA" id="ARBA00022801"/>
    </source>
</evidence>
<dbReference type="Gene3D" id="2.160.20.10">
    <property type="entry name" value="Single-stranded right-handed beta-helix, Pectin lyase-like"/>
    <property type="match status" value="1"/>
</dbReference>
<dbReference type="Gene3D" id="2.60.120.260">
    <property type="entry name" value="Galactose-binding domain-like"/>
    <property type="match status" value="3"/>
</dbReference>
<dbReference type="EMBL" id="JRYR02000002">
    <property type="protein sequence ID" value="OHX64655.1"/>
    <property type="molecule type" value="Genomic_DNA"/>
</dbReference>
<protein>
    <recommendedName>
        <fullName evidence="2">CBM6 domain-containing protein</fullName>
    </recommendedName>
</protein>
<accession>A0A1S1YV02</accession>
<dbReference type="InterPro" id="IPR026444">
    <property type="entry name" value="Secre_tail"/>
</dbReference>
<dbReference type="InterPro" id="IPR008964">
    <property type="entry name" value="Invasin/intimin_cell_adhesion"/>
</dbReference>
<dbReference type="GO" id="GO:0016798">
    <property type="term" value="F:hydrolase activity, acting on glycosyl bonds"/>
    <property type="evidence" value="ECO:0007669"/>
    <property type="project" value="InterPro"/>
</dbReference>
<dbReference type="InterPro" id="IPR011050">
    <property type="entry name" value="Pectin_lyase_fold/virulence"/>
</dbReference>
<dbReference type="AlphaFoldDB" id="A0A1S1YV02"/>
<evidence type="ECO:0000313" key="4">
    <source>
        <dbReference type="Proteomes" id="UP000179797"/>
    </source>
</evidence>
<organism evidence="3 4">
    <name type="scientific">Flammeovirga pacifica</name>
    <dbReference type="NCBI Taxonomy" id="915059"/>
    <lineage>
        <taxon>Bacteria</taxon>
        <taxon>Pseudomonadati</taxon>
        <taxon>Bacteroidota</taxon>
        <taxon>Cytophagia</taxon>
        <taxon>Cytophagales</taxon>
        <taxon>Flammeovirgaceae</taxon>
        <taxon>Flammeovirga</taxon>
    </lineage>
</organism>
<gene>
    <name evidence="3" type="ORF">NH26_24100</name>
</gene>
<dbReference type="NCBIfam" id="TIGR04183">
    <property type="entry name" value="Por_Secre_tail"/>
    <property type="match status" value="1"/>
</dbReference>
<proteinExistence type="predicted"/>
<dbReference type="InterPro" id="IPR003343">
    <property type="entry name" value="Big_2"/>
</dbReference>
<comment type="caution">
    <text evidence="3">The sequence shown here is derived from an EMBL/GenBank/DDBJ whole genome shotgun (WGS) entry which is preliminary data.</text>
</comment>
<dbReference type="Gene3D" id="2.60.40.1080">
    <property type="match status" value="2"/>
</dbReference>
<dbReference type="Proteomes" id="UP000179797">
    <property type="component" value="Unassembled WGS sequence"/>
</dbReference>
<sequence>MKKTYLFFLVVLLNFGQLLYATELGEAQEGETATLTGEYNTSSHENASGGAFVKLKKTLPYGSMEMTIDNVPSAGTYKLEVFSFNGGTPTSADLQVNNDAVSTITLAASNWAYEGGAKATLMNVDLEAGTNTITLSANSSSDLLIDHVVLNGNYTIYYVSADGNDSNSGSIDAPWKTLTKATAAAKQVSKGGLLNPGDKLLFRKGDTFEGQFVILCSGTESKPIEIGSYGTGELPILSGSGNIATGDFIEAIKMTNTSYITLDGIWVKNDRQNMGNITWGTNTSYGIKVIANKWGGISKGLTFRNLKITDVFGINMIDYQGLFTLDYYSAKGIFFDSDRDDQTVSPVKEVGIDDVLIENCYFYNLGSTAISIRHLSNLPSYNNPIDEEERNLNFVVRNNHFEKLGGDGVVLASVCNSIVEKNTFIDLGWGNHQSSTDRYFGRGEGCWIWDSRNVIVQYNKQLRARGFGDTYGSAGHIDFYCKNAIYQYNYSEDTEGGFVEILGDCVNSTFRYNVSKNDGFRDHHGYSIWVSGYVGSDKTPIRSDSNFVYNNTVLLNNSACKPDISIYAKNTFIYNNIFKVVDGAAIGADEVKIDIQNGSDLVVSNNLFYGNIASSFTNLDKNKTTGQNPLFVDESASDIYGFQLQEGSPAVDNGTAFPEPSFPMAGKGIFKNFSLHTATDIYGNVVDVKNLIPNIGADNNFNSQIHKDAIRTTGVSVTAAGGAIEVGETVQLTANILPSNATYKTVTWSSSNTAVATVNSSTGLVTAVSNGNASITATTEDGGFTSSANVTVGADVEVDLVINGGFENGLSDWNTWNSPQETTDAYEGTTAITITEKGSANQWITVEQNSTYILSAYIKISNTSKRIVLGVNDADNKRIASKDIYTGVYKLHEVEFETGSNTTVKVFSWLPPSNGATATIDNMKVVKKPTVYVPVASISVSAQSGGFQAGETISLAETIAPSNASDKSVTWSSDNNAVATVSNGVVTAVSAGTANITVQSVDGNLTATTVVTVSPSSIAAFKNGNFEDGLNHWSTWQDIVTTTSGAYEGSSLRLNGVGSCNQTVTVKANTSYIYSGYAKVDNPSSARVVMGVNDANANGMAYKDITNQYYTYHEVAFTTKANQTSITVYFWRPSGGSGYAYMDNAMLIEVPSSSARKITTETLENELEELVIYPNPASDFITFRLNNVEGEKLLQIYDLVGQSVLQASFDTSIKVPVSKLSRGTYIVVVTDQNGYRVPSKFIVK</sequence>
<reference evidence="3 4" key="1">
    <citation type="journal article" date="2012" name="Int. J. Syst. Evol. Microbiol.">
        <title>Flammeovirga pacifica sp. nov., isolated from deep-sea sediment.</title>
        <authorList>
            <person name="Xu H."/>
            <person name="Fu Y."/>
            <person name="Yang N."/>
            <person name="Ding Z."/>
            <person name="Lai Q."/>
            <person name="Zeng R."/>
        </authorList>
    </citation>
    <scope>NUCLEOTIDE SEQUENCE [LARGE SCALE GENOMIC DNA]</scope>
    <source>
        <strain evidence="4">DSM 24597 / LMG 26175 / WPAGA1</strain>
    </source>
</reference>
<dbReference type="Pfam" id="PF02368">
    <property type="entry name" value="Big_2"/>
    <property type="match status" value="2"/>
</dbReference>
<name>A0A1S1YV02_FLAPC</name>
<evidence type="ECO:0000259" key="2">
    <source>
        <dbReference type="PROSITE" id="PS51175"/>
    </source>
</evidence>